<name>A0A5N6NVF1_9ASTR</name>
<sequence>MKTKGRFDEDELMTSTTTPFVIENTRPQSTINHPLSLSISDSQIQFLFSRVLPKGSAPLPMGYQVSESSSAWLRLFLAALLASIGCSRAHGLSIGL</sequence>
<accession>A0A5N6NVF1</accession>
<evidence type="ECO:0000313" key="2">
    <source>
        <dbReference type="Proteomes" id="UP000326396"/>
    </source>
</evidence>
<protein>
    <submittedName>
        <fullName evidence="1">Uncharacterized protein</fullName>
    </submittedName>
</protein>
<organism evidence="1 2">
    <name type="scientific">Mikania micrantha</name>
    <name type="common">bitter vine</name>
    <dbReference type="NCBI Taxonomy" id="192012"/>
    <lineage>
        <taxon>Eukaryota</taxon>
        <taxon>Viridiplantae</taxon>
        <taxon>Streptophyta</taxon>
        <taxon>Embryophyta</taxon>
        <taxon>Tracheophyta</taxon>
        <taxon>Spermatophyta</taxon>
        <taxon>Magnoliopsida</taxon>
        <taxon>eudicotyledons</taxon>
        <taxon>Gunneridae</taxon>
        <taxon>Pentapetalae</taxon>
        <taxon>asterids</taxon>
        <taxon>campanulids</taxon>
        <taxon>Asterales</taxon>
        <taxon>Asteraceae</taxon>
        <taxon>Asteroideae</taxon>
        <taxon>Heliantheae alliance</taxon>
        <taxon>Eupatorieae</taxon>
        <taxon>Mikania</taxon>
    </lineage>
</organism>
<dbReference type="EMBL" id="SZYD01000009">
    <property type="protein sequence ID" value="KAD5318250.1"/>
    <property type="molecule type" value="Genomic_DNA"/>
</dbReference>
<proteinExistence type="predicted"/>
<reference evidence="1 2" key="1">
    <citation type="submission" date="2019-05" db="EMBL/GenBank/DDBJ databases">
        <title>Mikania micrantha, genome provides insights into the molecular mechanism of rapid growth.</title>
        <authorList>
            <person name="Liu B."/>
        </authorList>
    </citation>
    <scope>NUCLEOTIDE SEQUENCE [LARGE SCALE GENOMIC DNA]</scope>
    <source>
        <strain evidence="1">NLD-2019</strain>
        <tissue evidence="1">Leaf</tissue>
    </source>
</reference>
<gene>
    <name evidence="1" type="ORF">E3N88_18196</name>
</gene>
<comment type="caution">
    <text evidence="1">The sequence shown here is derived from an EMBL/GenBank/DDBJ whole genome shotgun (WGS) entry which is preliminary data.</text>
</comment>
<dbReference type="AlphaFoldDB" id="A0A5N6NVF1"/>
<evidence type="ECO:0000313" key="1">
    <source>
        <dbReference type="EMBL" id="KAD5318250.1"/>
    </source>
</evidence>
<dbReference type="Proteomes" id="UP000326396">
    <property type="component" value="Linkage Group LG17"/>
</dbReference>
<keyword evidence="2" id="KW-1185">Reference proteome</keyword>